<dbReference type="Proteomes" id="UP001378592">
    <property type="component" value="Unassembled WGS sequence"/>
</dbReference>
<sequence>MRTRNEISFFITVKHASRLFNLITNPQHEAVIETYDLLVKNKFIMLFPDIGIEPDFARFRSKIQLRKYKNKRDLSEIFRHEEKKRFAMFYPSELWQQYGTSVFPEARFYREIKDKAIGFSPHACSRR</sequence>
<dbReference type="AlphaFoldDB" id="A0AAN9Z8Q1"/>
<organism evidence="1 2">
    <name type="scientific">Gryllus longicercus</name>
    <dbReference type="NCBI Taxonomy" id="2509291"/>
    <lineage>
        <taxon>Eukaryota</taxon>
        <taxon>Metazoa</taxon>
        <taxon>Ecdysozoa</taxon>
        <taxon>Arthropoda</taxon>
        <taxon>Hexapoda</taxon>
        <taxon>Insecta</taxon>
        <taxon>Pterygota</taxon>
        <taxon>Neoptera</taxon>
        <taxon>Polyneoptera</taxon>
        <taxon>Orthoptera</taxon>
        <taxon>Ensifera</taxon>
        <taxon>Gryllidea</taxon>
        <taxon>Grylloidea</taxon>
        <taxon>Gryllidae</taxon>
        <taxon>Gryllinae</taxon>
        <taxon>Gryllus</taxon>
    </lineage>
</organism>
<reference evidence="1 2" key="1">
    <citation type="submission" date="2024-03" db="EMBL/GenBank/DDBJ databases">
        <title>The genome assembly and annotation of the cricket Gryllus longicercus Weissman &amp; Gray.</title>
        <authorList>
            <person name="Szrajer S."/>
            <person name="Gray D."/>
            <person name="Ylla G."/>
        </authorList>
    </citation>
    <scope>NUCLEOTIDE SEQUENCE [LARGE SCALE GENOMIC DNA]</scope>
    <source>
        <strain evidence="1">DAG 2021-001</strain>
        <tissue evidence="1">Whole body minus gut</tissue>
    </source>
</reference>
<name>A0AAN9Z8Q1_9ORTH</name>
<evidence type="ECO:0000313" key="1">
    <source>
        <dbReference type="EMBL" id="KAK7868411.1"/>
    </source>
</evidence>
<comment type="caution">
    <text evidence="1">The sequence shown here is derived from an EMBL/GenBank/DDBJ whole genome shotgun (WGS) entry which is preliminary data.</text>
</comment>
<protein>
    <submittedName>
        <fullName evidence="1">Uncharacterized protein</fullName>
    </submittedName>
</protein>
<gene>
    <name evidence="1" type="ORF">R5R35_005036</name>
</gene>
<accession>A0AAN9Z8Q1</accession>
<dbReference type="EMBL" id="JAZDUA010000095">
    <property type="protein sequence ID" value="KAK7868411.1"/>
    <property type="molecule type" value="Genomic_DNA"/>
</dbReference>
<proteinExistence type="predicted"/>
<evidence type="ECO:0000313" key="2">
    <source>
        <dbReference type="Proteomes" id="UP001378592"/>
    </source>
</evidence>
<keyword evidence="2" id="KW-1185">Reference proteome</keyword>